<dbReference type="STRING" id="913774.A0A0C3C5B1"/>
<dbReference type="InterPro" id="IPR029058">
    <property type="entry name" value="AB_hydrolase_fold"/>
</dbReference>
<dbReference type="SUPFAM" id="SSF53474">
    <property type="entry name" value="alpha/beta-Hydrolases"/>
    <property type="match status" value="1"/>
</dbReference>
<dbReference type="InterPro" id="IPR050300">
    <property type="entry name" value="GDXG_lipolytic_enzyme"/>
</dbReference>
<dbReference type="Proteomes" id="UP000054321">
    <property type="component" value="Unassembled WGS sequence"/>
</dbReference>
<keyword evidence="4" id="KW-1185">Reference proteome</keyword>
<evidence type="ECO:0000313" key="4">
    <source>
        <dbReference type="Proteomes" id="UP000054321"/>
    </source>
</evidence>
<dbReference type="OrthoDB" id="433474at2759"/>
<dbReference type="Pfam" id="PF07859">
    <property type="entry name" value="Abhydrolase_3"/>
    <property type="match status" value="1"/>
</dbReference>
<dbReference type="GO" id="GO:0016787">
    <property type="term" value="F:hydrolase activity"/>
    <property type="evidence" value="ECO:0007669"/>
    <property type="project" value="UniProtKB-KW"/>
</dbReference>
<reference evidence="4" key="2">
    <citation type="submission" date="2015-01" db="EMBL/GenBank/DDBJ databases">
        <title>Evolutionary Origins and Diversification of the Mycorrhizal Mutualists.</title>
        <authorList>
            <consortium name="DOE Joint Genome Institute"/>
            <consortium name="Mycorrhizal Genomics Consortium"/>
            <person name="Kohler A."/>
            <person name="Kuo A."/>
            <person name="Nagy L.G."/>
            <person name="Floudas D."/>
            <person name="Copeland A."/>
            <person name="Barry K.W."/>
            <person name="Cichocki N."/>
            <person name="Veneault-Fourrey C."/>
            <person name="LaButti K."/>
            <person name="Lindquist E.A."/>
            <person name="Lipzen A."/>
            <person name="Lundell T."/>
            <person name="Morin E."/>
            <person name="Murat C."/>
            <person name="Riley R."/>
            <person name="Ohm R."/>
            <person name="Sun H."/>
            <person name="Tunlid A."/>
            <person name="Henrissat B."/>
            <person name="Grigoriev I.V."/>
            <person name="Hibbett D.S."/>
            <person name="Martin F."/>
        </authorList>
    </citation>
    <scope>NUCLEOTIDE SEQUENCE [LARGE SCALE GENOMIC DNA]</scope>
    <source>
        <strain evidence="4">Zn</strain>
    </source>
</reference>
<proteinExistence type="predicted"/>
<evidence type="ECO:0000313" key="3">
    <source>
        <dbReference type="EMBL" id="KIM94083.1"/>
    </source>
</evidence>
<dbReference type="Gene3D" id="3.40.50.1820">
    <property type="entry name" value="alpha/beta hydrolase"/>
    <property type="match status" value="1"/>
</dbReference>
<evidence type="ECO:0000256" key="1">
    <source>
        <dbReference type="ARBA" id="ARBA00022801"/>
    </source>
</evidence>
<keyword evidence="1" id="KW-0378">Hydrolase</keyword>
<dbReference type="InParanoid" id="A0A0C3C5B1"/>
<organism evidence="3 4">
    <name type="scientific">Oidiodendron maius (strain Zn)</name>
    <dbReference type="NCBI Taxonomy" id="913774"/>
    <lineage>
        <taxon>Eukaryota</taxon>
        <taxon>Fungi</taxon>
        <taxon>Dikarya</taxon>
        <taxon>Ascomycota</taxon>
        <taxon>Pezizomycotina</taxon>
        <taxon>Leotiomycetes</taxon>
        <taxon>Leotiomycetes incertae sedis</taxon>
        <taxon>Myxotrichaceae</taxon>
        <taxon>Oidiodendron</taxon>
    </lineage>
</organism>
<dbReference type="AlphaFoldDB" id="A0A0C3C5B1"/>
<gene>
    <name evidence="3" type="ORF">OIDMADRAFT_60920</name>
</gene>
<name>A0A0C3C5B1_OIDMZ</name>
<reference evidence="3 4" key="1">
    <citation type="submission" date="2014-04" db="EMBL/GenBank/DDBJ databases">
        <authorList>
            <consortium name="DOE Joint Genome Institute"/>
            <person name="Kuo A."/>
            <person name="Martino E."/>
            <person name="Perotto S."/>
            <person name="Kohler A."/>
            <person name="Nagy L.G."/>
            <person name="Floudas D."/>
            <person name="Copeland A."/>
            <person name="Barry K.W."/>
            <person name="Cichocki N."/>
            <person name="Veneault-Fourrey C."/>
            <person name="LaButti K."/>
            <person name="Lindquist E.A."/>
            <person name="Lipzen A."/>
            <person name="Lundell T."/>
            <person name="Morin E."/>
            <person name="Murat C."/>
            <person name="Sun H."/>
            <person name="Tunlid A."/>
            <person name="Henrissat B."/>
            <person name="Grigoriev I.V."/>
            <person name="Hibbett D.S."/>
            <person name="Martin F."/>
            <person name="Nordberg H.P."/>
            <person name="Cantor M.N."/>
            <person name="Hua S.X."/>
        </authorList>
    </citation>
    <scope>NUCLEOTIDE SEQUENCE [LARGE SCALE GENOMIC DNA]</scope>
    <source>
        <strain evidence="3 4">Zn</strain>
    </source>
</reference>
<dbReference type="PANTHER" id="PTHR48081:SF8">
    <property type="entry name" value="ALPHA_BETA HYDROLASE FOLD-3 DOMAIN-CONTAINING PROTEIN-RELATED"/>
    <property type="match status" value="1"/>
</dbReference>
<dbReference type="EMBL" id="KN832891">
    <property type="protein sequence ID" value="KIM94083.1"/>
    <property type="molecule type" value="Genomic_DNA"/>
</dbReference>
<dbReference type="InterPro" id="IPR013094">
    <property type="entry name" value="AB_hydrolase_3"/>
</dbReference>
<protein>
    <recommendedName>
        <fullName evidence="2">Alpha/beta hydrolase fold-3 domain-containing protein</fullName>
    </recommendedName>
</protein>
<accession>A0A0C3C5B1</accession>
<feature type="domain" description="Alpha/beta hydrolase fold-3" evidence="2">
    <location>
        <begin position="233"/>
        <end position="442"/>
    </location>
</feature>
<dbReference type="PANTHER" id="PTHR48081">
    <property type="entry name" value="AB HYDROLASE SUPERFAMILY PROTEIN C4A8.06C"/>
    <property type="match status" value="1"/>
</dbReference>
<sequence length="469" mass="51798">MLISWKGANTDERRATAQIQAKTLHHTLYQANTYACGPHIQQNPVKLGLFGPARLPAAKRNNRYGSIFMRAIRQKEKESYAIRLRGFESLVQAANAVASPHRSKFATISFYPRRRTSSAYIVRKMSKSPYPFPYSQAAKLDPRIKIPRPIIDPALAPLVDSGSLPEELDVDFMRGVAAGGEDSPWVYNADTITKEKQFLKHTEHSVSGPDNNTITLSVFTPREPSKAALPALYHIHGGGMISGDRFTAVTPLIDLLADIECIVVTVEYRLAPETRAPGPAEDCYAGLVWMSQNASTLGIDPSNIVVFGLSGGGALAAATCLMARDRNSPTIPIKAQMLLTPMLDDRCETLSDKQFEYGSPWSGISNRMAWSCIIGDYRGTDRVTPYQSPSRATDLSNLPPSYIDVGECEVFRDPAVLFAGNMWRCGSTCELHVWPGAWHGFDMLENPNMPLVQTAIVAKRNWLKRIMVP</sequence>
<dbReference type="HOGENOM" id="CLU_012494_6_1_1"/>
<evidence type="ECO:0000259" key="2">
    <source>
        <dbReference type="Pfam" id="PF07859"/>
    </source>
</evidence>